<evidence type="ECO:0000256" key="1">
    <source>
        <dbReference type="SAM" id="MobiDB-lite"/>
    </source>
</evidence>
<feature type="domain" description="Poor homologous synapsis 1 PH" evidence="2">
    <location>
        <begin position="20"/>
        <end position="167"/>
    </location>
</feature>
<evidence type="ECO:0000259" key="2">
    <source>
        <dbReference type="Pfam" id="PF25349"/>
    </source>
</evidence>
<protein>
    <submittedName>
        <fullName evidence="4">Protein POOR HOMOLOGOUS SYNAPSIS 1</fullName>
    </submittedName>
</protein>
<feature type="compositionally biased region" description="Polar residues" evidence="1">
    <location>
        <begin position="192"/>
        <end position="206"/>
    </location>
</feature>
<dbReference type="Proteomes" id="UP000813463">
    <property type="component" value="Chromosome 1"/>
</dbReference>
<dbReference type="InterPro" id="IPR057619">
    <property type="entry name" value="PH_PHS1"/>
</dbReference>
<feature type="region of interest" description="Disordered" evidence="1">
    <location>
        <begin position="183"/>
        <end position="206"/>
    </location>
</feature>
<dbReference type="KEGG" id="soe:110799225"/>
<dbReference type="OrthoDB" id="1864854at2759"/>
<name>A0A9R0J508_SPIOL</name>
<proteinExistence type="predicted"/>
<accession>A0A9R0J508</accession>
<dbReference type="AlphaFoldDB" id="A0A9R0J508"/>
<evidence type="ECO:0000313" key="3">
    <source>
        <dbReference type="Proteomes" id="UP000813463"/>
    </source>
</evidence>
<reference evidence="3" key="1">
    <citation type="journal article" date="2021" name="Nat. Commun.">
        <title>Genomic analyses provide insights into spinach domestication and the genetic basis of agronomic traits.</title>
        <authorList>
            <person name="Cai X."/>
            <person name="Sun X."/>
            <person name="Xu C."/>
            <person name="Sun H."/>
            <person name="Wang X."/>
            <person name="Ge C."/>
            <person name="Zhang Z."/>
            <person name="Wang Q."/>
            <person name="Fei Z."/>
            <person name="Jiao C."/>
            <person name="Wang Q."/>
        </authorList>
    </citation>
    <scope>NUCLEOTIDE SEQUENCE [LARGE SCALE GENOMIC DNA]</scope>
    <source>
        <strain evidence="3">cv. Varoflay</strain>
    </source>
</reference>
<gene>
    <name evidence="4" type="primary">LOC110799225</name>
</gene>
<organism evidence="3 4">
    <name type="scientific">Spinacia oleracea</name>
    <name type="common">Spinach</name>
    <dbReference type="NCBI Taxonomy" id="3562"/>
    <lineage>
        <taxon>Eukaryota</taxon>
        <taxon>Viridiplantae</taxon>
        <taxon>Streptophyta</taxon>
        <taxon>Embryophyta</taxon>
        <taxon>Tracheophyta</taxon>
        <taxon>Spermatophyta</taxon>
        <taxon>Magnoliopsida</taxon>
        <taxon>eudicotyledons</taxon>
        <taxon>Gunneridae</taxon>
        <taxon>Pentapetalae</taxon>
        <taxon>Caryophyllales</taxon>
        <taxon>Chenopodiaceae</taxon>
        <taxon>Chenopodioideae</taxon>
        <taxon>Anserineae</taxon>
        <taxon>Spinacia</taxon>
    </lineage>
</organism>
<evidence type="ECO:0000313" key="4">
    <source>
        <dbReference type="RefSeq" id="XP_021860135.1"/>
    </source>
</evidence>
<dbReference type="RefSeq" id="XP_021860135.1">
    <property type="nucleotide sequence ID" value="XM_022004443.2"/>
</dbReference>
<dbReference type="GeneID" id="110799225"/>
<sequence>MAGALKQLSMATSEVQNPWHWKVQYARCFTYPSSYLAKTTVVTTATSPSSCLTPLKLCHFKPIWITSSGMSTVALHPATDGSSSDGSVLTVSLQGTIIEEHFISNLQFVWPQISCLSGDPTRGSLIVLVSYIDSSDEKQKFAMKFSGVSAVQDFIIALEDALSNKIPGEPSAVDVISATSSQSEIAHPYRPDTSSIMTPYDSTSPKNVYNEDEEDPLPLDTVVDSQSNVDTFPPRFTSLVSSCSAEQEKGNSALALIPGSQDLDLKAQISQYMQDATFLDMVSKVNEVITELGDDFTI</sequence>
<keyword evidence="3" id="KW-1185">Reference proteome</keyword>
<reference evidence="4" key="2">
    <citation type="submission" date="2025-08" db="UniProtKB">
        <authorList>
            <consortium name="RefSeq"/>
        </authorList>
    </citation>
    <scope>IDENTIFICATION</scope>
    <source>
        <tissue evidence="4">Leaf</tissue>
    </source>
</reference>
<dbReference type="Pfam" id="PF25349">
    <property type="entry name" value="PH_PHS1"/>
    <property type="match status" value="1"/>
</dbReference>